<dbReference type="Proteomes" id="UP000822688">
    <property type="component" value="Chromosome 4"/>
</dbReference>
<keyword evidence="1" id="KW-0732">Signal</keyword>
<sequence length="72" mass="8271">MFPLALISAAFAWTVDLSPGRCFPWRVSGTNRTQERPVTFFLPVMARSTSNYWVRISGWKEVPFLCVALSFR</sequence>
<comment type="caution">
    <text evidence="2">The sequence shown here is derived from an EMBL/GenBank/DDBJ whole genome shotgun (WGS) entry which is preliminary data.</text>
</comment>
<name>A0A8T0IDL1_CERPU</name>
<protein>
    <recommendedName>
        <fullName evidence="4">Secreted protein</fullName>
    </recommendedName>
</protein>
<accession>A0A8T0IDL1</accession>
<dbReference type="EMBL" id="CM026424">
    <property type="protein sequence ID" value="KAG0580558.1"/>
    <property type="molecule type" value="Genomic_DNA"/>
</dbReference>
<feature type="chain" id="PRO_5035766635" description="Secreted protein" evidence="1">
    <location>
        <begin position="21"/>
        <end position="72"/>
    </location>
</feature>
<feature type="signal peptide" evidence="1">
    <location>
        <begin position="1"/>
        <end position="20"/>
    </location>
</feature>
<gene>
    <name evidence="2" type="ORF">KC19_4G182300</name>
</gene>
<evidence type="ECO:0000256" key="1">
    <source>
        <dbReference type="SAM" id="SignalP"/>
    </source>
</evidence>
<evidence type="ECO:0008006" key="4">
    <source>
        <dbReference type="Google" id="ProtNLM"/>
    </source>
</evidence>
<dbReference type="AlphaFoldDB" id="A0A8T0IDL1"/>
<evidence type="ECO:0000313" key="2">
    <source>
        <dbReference type="EMBL" id="KAG0580558.1"/>
    </source>
</evidence>
<reference evidence="2" key="1">
    <citation type="submission" date="2020-06" db="EMBL/GenBank/DDBJ databases">
        <title>WGS assembly of Ceratodon purpureus strain R40.</title>
        <authorList>
            <person name="Carey S.B."/>
            <person name="Jenkins J."/>
            <person name="Shu S."/>
            <person name="Lovell J.T."/>
            <person name="Sreedasyam A."/>
            <person name="Maumus F."/>
            <person name="Tiley G.P."/>
            <person name="Fernandez-Pozo N."/>
            <person name="Barry K."/>
            <person name="Chen C."/>
            <person name="Wang M."/>
            <person name="Lipzen A."/>
            <person name="Daum C."/>
            <person name="Saski C.A."/>
            <person name="Payton A.C."/>
            <person name="Mcbreen J.C."/>
            <person name="Conrad R.E."/>
            <person name="Kollar L.M."/>
            <person name="Olsson S."/>
            <person name="Huttunen S."/>
            <person name="Landis J.B."/>
            <person name="Wickett N.J."/>
            <person name="Johnson M.G."/>
            <person name="Rensing S.A."/>
            <person name="Grimwood J."/>
            <person name="Schmutz J."/>
            <person name="Mcdaniel S.F."/>
        </authorList>
    </citation>
    <scope>NUCLEOTIDE SEQUENCE</scope>
    <source>
        <strain evidence="2">R40</strain>
    </source>
</reference>
<keyword evidence="3" id="KW-1185">Reference proteome</keyword>
<evidence type="ECO:0000313" key="3">
    <source>
        <dbReference type="Proteomes" id="UP000822688"/>
    </source>
</evidence>
<organism evidence="2 3">
    <name type="scientific">Ceratodon purpureus</name>
    <name type="common">Fire moss</name>
    <name type="synonym">Dicranum purpureum</name>
    <dbReference type="NCBI Taxonomy" id="3225"/>
    <lineage>
        <taxon>Eukaryota</taxon>
        <taxon>Viridiplantae</taxon>
        <taxon>Streptophyta</taxon>
        <taxon>Embryophyta</taxon>
        <taxon>Bryophyta</taxon>
        <taxon>Bryophytina</taxon>
        <taxon>Bryopsida</taxon>
        <taxon>Dicranidae</taxon>
        <taxon>Pseudoditrichales</taxon>
        <taxon>Ditrichaceae</taxon>
        <taxon>Ceratodon</taxon>
    </lineage>
</organism>
<proteinExistence type="predicted"/>